<dbReference type="InterPro" id="IPR021457">
    <property type="entry name" value="DUF3108"/>
</dbReference>
<organism evidence="2">
    <name type="scientific">Methyloraptor flagellatus</name>
    <dbReference type="NCBI Taxonomy" id="3162530"/>
    <lineage>
        <taxon>Bacteria</taxon>
        <taxon>Pseudomonadati</taxon>
        <taxon>Pseudomonadota</taxon>
        <taxon>Alphaproteobacteria</taxon>
        <taxon>Hyphomicrobiales</taxon>
        <taxon>Ancalomicrobiaceae</taxon>
        <taxon>Methyloraptor</taxon>
    </lineage>
</organism>
<dbReference type="EMBL" id="CP158568">
    <property type="protein sequence ID" value="XBY44463.1"/>
    <property type="molecule type" value="Genomic_DNA"/>
</dbReference>
<feature type="chain" id="PRO_5043616505" evidence="1">
    <location>
        <begin position="51"/>
        <end position="304"/>
    </location>
</feature>
<sequence>MVRILKARPAKTAGARIVRASAASGAIRARAAACAIAAAATAGAASTAHAQPDGELKASYEVTIAGIELARANLLVKTQNDLYTAKVGYRTAGVAKAIVTAKGEAMSTGAIKDGKPLPVTYNLDARDDRKSQKVVLAMNAGTIKAMEVEPPTKPQPDRIPIGPEHQKNIVDPLSAILMPVRKLDQKPESVCERSFPVFDGWTRYDVKLSYAASEEGKRDGISGPFVTCSARWIPVAGHKPDAKGTKFMSENKDLSVTLGLASDVGLYIPVKISVRTMVGTVVVDLEKVTRTAQNGAGNQTQAVK</sequence>
<keyword evidence="1" id="KW-0732">Signal</keyword>
<name>A0AAU7X9N7_9HYPH</name>
<evidence type="ECO:0000313" key="2">
    <source>
        <dbReference type="EMBL" id="XBY44463.1"/>
    </source>
</evidence>
<reference evidence="2" key="1">
    <citation type="submission" date="2024-06" db="EMBL/GenBank/DDBJ databases">
        <title>Methylostella associata gen. nov., sp. nov., a novel Ancalomicrobiaceae-affiliated facultatively methylotrophic bacteria that feed on methanotrophs of the genus Methylococcus.</title>
        <authorList>
            <person name="Saltykova V."/>
            <person name="Danilova O.V."/>
            <person name="Oshkin I.Y."/>
            <person name="Belova S.E."/>
            <person name="Pimenov N.V."/>
            <person name="Dedysh S.N."/>
        </authorList>
    </citation>
    <scope>NUCLEOTIDE SEQUENCE</scope>
    <source>
        <strain evidence="2">S20</strain>
    </source>
</reference>
<evidence type="ECO:0000256" key="1">
    <source>
        <dbReference type="SAM" id="SignalP"/>
    </source>
</evidence>
<dbReference type="AlphaFoldDB" id="A0AAU7X9N7"/>
<dbReference type="RefSeq" id="WP_407049556.1">
    <property type="nucleotide sequence ID" value="NZ_CP158568.1"/>
</dbReference>
<dbReference type="KEGG" id="mflg:ABS361_21025"/>
<gene>
    <name evidence="2" type="ORF">ABS361_21025</name>
</gene>
<dbReference type="Pfam" id="PF11306">
    <property type="entry name" value="DUF3108"/>
    <property type="match status" value="1"/>
</dbReference>
<proteinExistence type="predicted"/>
<feature type="signal peptide" evidence="1">
    <location>
        <begin position="1"/>
        <end position="50"/>
    </location>
</feature>
<accession>A0AAU7X9N7</accession>
<protein>
    <submittedName>
        <fullName evidence="2">DUF3108 domain-containing protein</fullName>
    </submittedName>
</protein>